<sequence length="167" mass="18745">MSDTVKQTKKQKKAFNFKDKKAKKEEPAEESKKRKLEEATEVPAEVDPNAPKKRKTRRGKKGKGVNGGSGPRFILFVGNLPYDTTEADLMAHFKSSEPSRIRLRTDKGIAFVEFDQDTAEVRSKMDIALSRHHSTLKHRKINVELTVGGGGNSEARVAKLKEKNLKL</sequence>
<feature type="compositionally biased region" description="Basic residues" evidence="3">
    <location>
        <begin position="51"/>
        <end position="63"/>
    </location>
</feature>
<gene>
    <name evidence="5" type="ORF">BABINDRAFT_161938</name>
</gene>
<reference evidence="6" key="1">
    <citation type="submission" date="2016-05" db="EMBL/GenBank/DDBJ databases">
        <title>Comparative genomics of biotechnologically important yeasts.</title>
        <authorList>
            <consortium name="DOE Joint Genome Institute"/>
            <person name="Riley R."/>
            <person name="Haridas S."/>
            <person name="Wolfe K.H."/>
            <person name="Lopes M.R."/>
            <person name="Hittinger C.T."/>
            <person name="Goker M."/>
            <person name="Salamov A."/>
            <person name="Wisecaver J."/>
            <person name="Long T.M."/>
            <person name="Aerts A.L."/>
            <person name="Barry K."/>
            <person name="Choi C."/>
            <person name="Clum A."/>
            <person name="Coughlan A.Y."/>
            <person name="Deshpande S."/>
            <person name="Douglass A.P."/>
            <person name="Hanson S.J."/>
            <person name="Klenk H.-P."/>
            <person name="Labutti K."/>
            <person name="Lapidus A."/>
            <person name="Lindquist E."/>
            <person name="Lipzen A."/>
            <person name="Meier-Kolthoff J.P."/>
            <person name="Ohm R.A."/>
            <person name="Otillar R.P."/>
            <person name="Pangilinan J."/>
            <person name="Peng Y."/>
            <person name="Rokas A."/>
            <person name="Rosa C.A."/>
            <person name="Scheuner C."/>
            <person name="Sibirny A.A."/>
            <person name="Slot J.C."/>
            <person name="Stielow J.B."/>
            <person name="Sun H."/>
            <person name="Kurtzman C.P."/>
            <person name="Blackwell M."/>
            <person name="Grigoriev I.V."/>
            <person name="Jeffries T.W."/>
        </authorList>
    </citation>
    <scope>NUCLEOTIDE SEQUENCE [LARGE SCALE GENOMIC DNA]</scope>
    <source>
        <strain evidence="6">NRRL Y-12698</strain>
    </source>
</reference>
<dbReference type="AlphaFoldDB" id="A0A1E3QR67"/>
<evidence type="ECO:0000259" key="4">
    <source>
        <dbReference type="PROSITE" id="PS50102"/>
    </source>
</evidence>
<dbReference type="PANTHER" id="PTHR23236:SF51">
    <property type="entry name" value="NUCLEOLAR PROTEIN 6"/>
    <property type="match status" value="1"/>
</dbReference>
<feature type="compositionally biased region" description="Basic and acidic residues" evidence="3">
    <location>
        <begin position="16"/>
        <end position="38"/>
    </location>
</feature>
<dbReference type="SMART" id="SM00360">
    <property type="entry name" value="RRM"/>
    <property type="match status" value="1"/>
</dbReference>
<keyword evidence="1 2" id="KW-0694">RNA-binding</keyword>
<dbReference type="GO" id="GO:0042274">
    <property type="term" value="P:ribosomal small subunit biogenesis"/>
    <property type="evidence" value="ECO:0007669"/>
    <property type="project" value="EnsemblFungi"/>
</dbReference>
<dbReference type="GO" id="GO:0030515">
    <property type="term" value="F:snoRNA binding"/>
    <property type="evidence" value="ECO:0007669"/>
    <property type="project" value="EnsemblFungi"/>
</dbReference>
<dbReference type="OrthoDB" id="167718at2759"/>
<dbReference type="SUPFAM" id="SSF54928">
    <property type="entry name" value="RNA-binding domain, RBD"/>
    <property type="match status" value="1"/>
</dbReference>
<evidence type="ECO:0000256" key="2">
    <source>
        <dbReference type="PROSITE-ProRule" id="PRU00176"/>
    </source>
</evidence>
<evidence type="ECO:0000313" key="5">
    <source>
        <dbReference type="EMBL" id="ODQ79552.1"/>
    </source>
</evidence>
<evidence type="ECO:0000313" key="6">
    <source>
        <dbReference type="Proteomes" id="UP000094336"/>
    </source>
</evidence>
<dbReference type="Proteomes" id="UP000094336">
    <property type="component" value="Unassembled WGS sequence"/>
</dbReference>
<protein>
    <recommendedName>
        <fullName evidence="4">RRM domain-containing protein</fullName>
    </recommendedName>
</protein>
<dbReference type="InterPro" id="IPR034228">
    <property type="entry name" value="Nop6_RRM"/>
</dbReference>
<evidence type="ECO:0000256" key="1">
    <source>
        <dbReference type="ARBA" id="ARBA00022884"/>
    </source>
</evidence>
<proteinExistence type="predicted"/>
<keyword evidence="6" id="KW-1185">Reference proteome</keyword>
<dbReference type="InterPro" id="IPR012677">
    <property type="entry name" value="Nucleotide-bd_a/b_plait_sf"/>
</dbReference>
<name>A0A1E3QR67_9ASCO</name>
<dbReference type="STRING" id="984486.A0A1E3QR67"/>
<dbReference type="GO" id="GO:0019843">
    <property type="term" value="F:rRNA binding"/>
    <property type="evidence" value="ECO:0007669"/>
    <property type="project" value="EnsemblFungi"/>
</dbReference>
<accession>A0A1E3QR67</accession>
<dbReference type="Gene3D" id="3.30.70.330">
    <property type="match status" value="1"/>
</dbReference>
<dbReference type="InterPro" id="IPR035979">
    <property type="entry name" value="RBD_domain_sf"/>
</dbReference>
<evidence type="ECO:0000256" key="3">
    <source>
        <dbReference type="SAM" id="MobiDB-lite"/>
    </source>
</evidence>
<feature type="non-terminal residue" evidence="5">
    <location>
        <position position="167"/>
    </location>
</feature>
<dbReference type="GeneID" id="30146940"/>
<dbReference type="GO" id="GO:0030686">
    <property type="term" value="C:90S preribosome"/>
    <property type="evidence" value="ECO:0007669"/>
    <property type="project" value="EnsemblFungi"/>
</dbReference>
<organism evidence="5 6">
    <name type="scientific">Babjeviella inositovora NRRL Y-12698</name>
    <dbReference type="NCBI Taxonomy" id="984486"/>
    <lineage>
        <taxon>Eukaryota</taxon>
        <taxon>Fungi</taxon>
        <taxon>Dikarya</taxon>
        <taxon>Ascomycota</taxon>
        <taxon>Saccharomycotina</taxon>
        <taxon>Pichiomycetes</taxon>
        <taxon>Serinales incertae sedis</taxon>
        <taxon>Babjeviella</taxon>
    </lineage>
</organism>
<dbReference type="RefSeq" id="XP_018984880.1">
    <property type="nucleotide sequence ID" value="XM_019129087.1"/>
</dbReference>
<dbReference type="InterPro" id="IPR000504">
    <property type="entry name" value="RRM_dom"/>
</dbReference>
<feature type="domain" description="RRM" evidence="4">
    <location>
        <begin position="73"/>
        <end position="148"/>
    </location>
</feature>
<dbReference type="GO" id="GO:0032040">
    <property type="term" value="C:small-subunit processome"/>
    <property type="evidence" value="ECO:0007669"/>
    <property type="project" value="EnsemblFungi"/>
</dbReference>
<dbReference type="Pfam" id="PF00076">
    <property type="entry name" value="RRM_1"/>
    <property type="match status" value="1"/>
</dbReference>
<dbReference type="PROSITE" id="PS50102">
    <property type="entry name" value="RRM"/>
    <property type="match status" value="1"/>
</dbReference>
<dbReference type="CDD" id="cd12400">
    <property type="entry name" value="RRM_Nop6"/>
    <property type="match status" value="1"/>
</dbReference>
<dbReference type="PANTHER" id="PTHR23236">
    <property type="entry name" value="EUKARYOTIC TRANSLATION INITIATION FACTOR 4B/4H"/>
    <property type="match status" value="1"/>
</dbReference>
<dbReference type="EMBL" id="KV454432">
    <property type="protein sequence ID" value="ODQ79552.1"/>
    <property type="molecule type" value="Genomic_DNA"/>
</dbReference>
<feature type="region of interest" description="Disordered" evidence="3">
    <location>
        <begin position="1"/>
        <end position="68"/>
    </location>
</feature>